<dbReference type="InterPro" id="IPR017972">
    <property type="entry name" value="Cyt_P450_CS"/>
</dbReference>
<evidence type="ECO:0000256" key="6">
    <source>
        <dbReference type="ARBA" id="ARBA00023033"/>
    </source>
</evidence>
<accession>A0A6C7DWI0</accession>
<dbReference type="InterPro" id="IPR002397">
    <property type="entry name" value="Cyt_P450_B"/>
</dbReference>
<sequence>MSDFDRESDDVVAVPDSTSVEYNPFDEQTLADPIGTHRRLREGCPVHRFDAFDPPFFTLSRYDDVVSALRDTETFSSRHGQGPRHTPEGGLFSDPPAHTAFRRLLQRAFTPRAVADMEPFVAGLADDLLARLVGAGRGDLHAEFASPLPTITIATMLGIPPDDHSRFKEWSDALAADLVATDRETHRSVWRDLRAYLDEHIEARRDALERDDDLSDDLISALVTAEDEDASLSSAEIFGVIVQLLVGGNETTTSLITNAVVRLLEQPDLLQRVRADLSLIDVVIEESLRFDAPVLGLFRTTTCPIEKHGVEIPEDAKVMLLYASANHDDAEFDEPDVFSLDRPPQEARRHVGFGAGPHFCLGAPLARLEAREALRAIVSGLPGLRFDGEHERVAPFYLWGRRSLPVAWDRPDTEGEPNRRSGSTTE</sequence>
<dbReference type="AlphaFoldDB" id="A0A6C7DWI0"/>
<evidence type="ECO:0000256" key="8">
    <source>
        <dbReference type="SAM" id="MobiDB-lite"/>
    </source>
</evidence>
<dbReference type="PRINTS" id="PR00359">
    <property type="entry name" value="BP450"/>
</dbReference>
<evidence type="ECO:0000313" key="9">
    <source>
        <dbReference type="EMBL" id="BAN00924.1"/>
    </source>
</evidence>
<dbReference type="PRINTS" id="PR00385">
    <property type="entry name" value="P450"/>
</dbReference>
<comment type="similarity">
    <text evidence="1 7">Belongs to the cytochrome P450 family.</text>
</comment>
<dbReference type="GO" id="GO:0016705">
    <property type="term" value="F:oxidoreductase activity, acting on paired donors, with incorporation or reduction of molecular oxygen"/>
    <property type="evidence" value="ECO:0007669"/>
    <property type="project" value="InterPro"/>
</dbReference>
<dbReference type="Pfam" id="PF00067">
    <property type="entry name" value="p450"/>
    <property type="match status" value="1"/>
</dbReference>
<keyword evidence="3 7" id="KW-0479">Metal-binding</keyword>
<dbReference type="GO" id="GO:0020037">
    <property type="term" value="F:heme binding"/>
    <property type="evidence" value="ECO:0007669"/>
    <property type="project" value="InterPro"/>
</dbReference>
<dbReference type="SUPFAM" id="SSF48264">
    <property type="entry name" value="Cytochrome P450"/>
    <property type="match status" value="1"/>
</dbReference>
<protein>
    <submittedName>
        <fullName evidence="9">Cytochrome P450</fullName>
    </submittedName>
</protein>
<keyword evidence="5 7" id="KW-0408">Iron</keyword>
<reference evidence="9 10" key="1">
    <citation type="journal article" date="2013" name="Int. J. Syst. Evol. Microbiol.">
        <title>Ilumatobacter nonamiense sp. nov. and Ilumatobacter coccineum sp. nov., isolated from seashore sand.</title>
        <authorList>
            <person name="Matsumoto A."/>
            <person name="Kasai H."/>
            <person name="Matsuo Y."/>
            <person name="Shizuri Y."/>
            <person name="Ichikawa N."/>
            <person name="Fujita N."/>
            <person name="Omura S."/>
            <person name="Takahashi Y."/>
        </authorList>
    </citation>
    <scope>NUCLEOTIDE SEQUENCE [LARGE SCALE GENOMIC DNA]</scope>
    <source>
        <strain evidence="10">NBRC 103263 / KCTC 29153 / YM16-304</strain>
    </source>
</reference>
<evidence type="ECO:0000256" key="4">
    <source>
        <dbReference type="ARBA" id="ARBA00023002"/>
    </source>
</evidence>
<name>A0A6C7DWI0_ILUCY</name>
<dbReference type="Gene3D" id="1.10.630.10">
    <property type="entry name" value="Cytochrome P450"/>
    <property type="match status" value="1"/>
</dbReference>
<dbReference type="Proteomes" id="UP000011863">
    <property type="component" value="Chromosome"/>
</dbReference>
<keyword evidence="6 7" id="KW-0503">Monooxygenase</keyword>
<dbReference type="EMBL" id="AP012057">
    <property type="protein sequence ID" value="BAN00924.1"/>
    <property type="molecule type" value="Genomic_DNA"/>
</dbReference>
<keyword evidence="2 7" id="KW-0349">Heme</keyword>
<dbReference type="InterPro" id="IPR036396">
    <property type="entry name" value="Cyt_P450_sf"/>
</dbReference>
<dbReference type="GO" id="GO:0005506">
    <property type="term" value="F:iron ion binding"/>
    <property type="evidence" value="ECO:0007669"/>
    <property type="project" value="InterPro"/>
</dbReference>
<dbReference type="PANTHER" id="PTHR46696:SF1">
    <property type="entry name" value="CYTOCHROME P450 YJIB-RELATED"/>
    <property type="match status" value="1"/>
</dbReference>
<proteinExistence type="inferred from homology"/>
<dbReference type="PANTHER" id="PTHR46696">
    <property type="entry name" value="P450, PUTATIVE (EUROFUNG)-RELATED"/>
    <property type="match status" value="1"/>
</dbReference>
<feature type="region of interest" description="Disordered" evidence="8">
    <location>
        <begin position="73"/>
        <end position="93"/>
    </location>
</feature>
<gene>
    <name evidence="9" type="ORF">YM304_06100</name>
</gene>
<dbReference type="GO" id="GO:0004497">
    <property type="term" value="F:monooxygenase activity"/>
    <property type="evidence" value="ECO:0007669"/>
    <property type="project" value="UniProtKB-KW"/>
</dbReference>
<dbReference type="InterPro" id="IPR001128">
    <property type="entry name" value="Cyt_P450"/>
</dbReference>
<evidence type="ECO:0000256" key="3">
    <source>
        <dbReference type="ARBA" id="ARBA00022723"/>
    </source>
</evidence>
<evidence type="ECO:0000256" key="5">
    <source>
        <dbReference type="ARBA" id="ARBA00023004"/>
    </source>
</evidence>
<evidence type="ECO:0000313" key="10">
    <source>
        <dbReference type="Proteomes" id="UP000011863"/>
    </source>
</evidence>
<evidence type="ECO:0000256" key="2">
    <source>
        <dbReference type="ARBA" id="ARBA00022617"/>
    </source>
</evidence>
<dbReference type="PROSITE" id="PS00086">
    <property type="entry name" value="CYTOCHROME_P450"/>
    <property type="match status" value="1"/>
</dbReference>
<keyword evidence="10" id="KW-1185">Reference proteome</keyword>
<dbReference type="OrthoDB" id="142769at2"/>
<dbReference type="RefSeq" id="WP_015440172.1">
    <property type="nucleotide sequence ID" value="NC_020520.1"/>
</dbReference>
<keyword evidence="4 7" id="KW-0560">Oxidoreductase</keyword>
<dbReference type="KEGG" id="aym:YM304_06100"/>
<organism evidence="9 10">
    <name type="scientific">Ilumatobacter coccineus (strain NBRC 103263 / KCTC 29153 / YM16-304)</name>
    <dbReference type="NCBI Taxonomy" id="1313172"/>
    <lineage>
        <taxon>Bacteria</taxon>
        <taxon>Bacillati</taxon>
        <taxon>Actinomycetota</taxon>
        <taxon>Acidimicrobiia</taxon>
        <taxon>Acidimicrobiales</taxon>
        <taxon>Ilumatobacteraceae</taxon>
        <taxon>Ilumatobacter</taxon>
    </lineage>
</organism>
<evidence type="ECO:0000256" key="1">
    <source>
        <dbReference type="ARBA" id="ARBA00010617"/>
    </source>
</evidence>
<evidence type="ECO:0000256" key="7">
    <source>
        <dbReference type="RuleBase" id="RU000461"/>
    </source>
</evidence>
<dbReference type="FunFam" id="1.10.630.10:FF:000018">
    <property type="entry name" value="Cytochrome P450 monooxygenase"/>
    <property type="match status" value="1"/>
</dbReference>